<reference evidence="1" key="1">
    <citation type="submission" date="2021-06" db="EMBL/GenBank/DDBJ databases">
        <authorList>
            <person name="Kallberg Y."/>
            <person name="Tangrot J."/>
            <person name="Rosling A."/>
        </authorList>
    </citation>
    <scope>NUCLEOTIDE SEQUENCE</scope>
    <source>
        <strain evidence="1">MA461A</strain>
    </source>
</reference>
<evidence type="ECO:0000313" key="2">
    <source>
        <dbReference type="Proteomes" id="UP000789920"/>
    </source>
</evidence>
<comment type="caution">
    <text evidence="1">The sequence shown here is derived from an EMBL/GenBank/DDBJ whole genome shotgun (WGS) entry which is preliminary data.</text>
</comment>
<evidence type="ECO:0000313" key="1">
    <source>
        <dbReference type="EMBL" id="CAG8545060.1"/>
    </source>
</evidence>
<sequence length="166" mass="19307">MKVAPYIQKLSNRAHPKYPELEAKLLEWFQNARAQQKTAWKAIDINMIRKFFKCCEIANAIDKTEDNLIFDFTRIMNQTNPEREIKSQEELDNNENNDDNDGENNDDNDGENNGENDAENDDENDNKNDSKNDSDDDSKNNGEREENKSINENESGLVFDNYYEEG</sequence>
<keyword evidence="2" id="KW-1185">Reference proteome</keyword>
<accession>A0ACA9LW07</accession>
<name>A0ACA9LW07_9GLOM</name>
<gene>
    <name evidence="1" type="ORF">RPERSI_LOCUS3715</name>
</gene>
<dbReference type="Proteomes" id="UP000789920">
    <property type="component" value="Unassembled WGS sequence"/>
</dbReference>
<protein>
    <submittedName>
        <fullName evidence="1">5839_t:CDS:1</fullName>
    </submittedName>
</protein>
<proteinExistence type="predicted"/>
<dbReference type="EMBL" id="CAJVQC010004779">
    <property type="protein sequence ID" value="CAG8545060.1"/>
    <property type="molecule type" value="Genomic_DNA"/>
</dbReference>
<organism evidence="1 2">
    <name type="scientific">Racocetra persica</name>
    <dbReference type="NCBI Taxonomy" id="160502"/>
    <lineage>
        <taxon>Eukaryota</taxon>
        <taxon>Fungi</taxon>
        <taxon>Fungi incertae sedis</taxon>
        <taxon>Mucoromycota</taxon>
        <taxon>Glomeromycotina</taxon>
        <taxon>Glomeromycetes</taxon>
        <taxon>Diversisporales</taxon>
        <taxon>Gigasporaceae</taxon>
        <taxon>Racocetra</taxon>
    </lineage>
</organism>